<protein>
    <submittedName>
        <fullName evidence="2">Uncharacterized protein</fullName>
    </submittedName>
</protein>
<evidence type="ECO:0000313" key="3">
    <source>
        <dbReference type="Proteomes" id="UP001151760"/>
    </source>
</evidence>
<keyword evidence="3" id="KW-1185">Reference proteome</keyword>
<reference evidence="2" key="2">
    <citation type="submission" date="2022-01" db="EMBL/GenBank/DDBJ databases">
        <authorList>
            <person name="Yamashiro T."/>
            <person name="Shiraishi A."/>
            <person name="Satake H."/>
            <person name="Nakayama K."/>
        </authorList>
    </citation>
    <scope>NUCLEOTIDE SEQUENCE</scope>
</reference>
<accession>A0ABQ5H9U1</accession>
<evidence type="ECO:0000313" key="2">
    <source>
        <dbReference type="EMBL" id="GJT84632.1"/>
    </source>
</evidence>
<comment type="caution">
    <text evidence="2">The sequence shown here is derived from an EMBL/GenBank/DDBJ whole genome shotgun (WGS) entry which is preliminary data.</text>
</comment>
<organism evidence="2 3">
    <name type="scientific">Tanacetum coccineum</name>
    <dbReference type="NCBI Taxonomy" id="301880"/>
    <lineage>
        <taxon>Eukaryota</taxon>
        <taxon>Viridiplantae</taxon>
        <taxon>Streptophyta</taxon>
        <taxon>Embryophyta</taxon>
        <taxon>Tracheophyta</taxon>
        <taxon>Spermatophyta</taxon>
        <taxon>Magnoliopsida</taxon>
        <taxon>eudicotyledons</taxon>
        <taxon>Gunneridae</taxon>
        <taxon>Pentapetalae</taxon>
        <taxon>asterids</taxon>
        <taxon>campanulids</taxon>
        <taxon>Asterales</taxon>
        <taxon>Asteraceae</taxon>
        <taxon>Asteroideae</taxon>
        <taxon>Anthemideae</taxon>
        <taxon>Anthemidinae</taxon>
        <taxon>Tanacetum</taxon>
    </lineage>
</organism>
<dbReference type="Proteomes" id="UP001151760">
    <property type="component" value="Unassembled WGS sequence"/>
</dbReference>
<gene>
    <name evidence="2" type="ORF">Tco_1066349</name>
</gene>
<reference evidence="2" key="1">
    <citation type="journal article" date="2022" name="Int. J. Mol. Sci.">
        <title>Draft Genome of Tanacetum Coccineum: Genomic Comparison of Closely Related Tanacetum-Family Plants.</title>
        <authorList>
            <person name="Yamashiro T."/>
            <person name="Shiraishi A."/>
            <person name="Nakayama K."/>
            <person name="Satake H."/>
        </authorList>
    </citation>
    <scope>NUCLEOTIDE SEQUENCE</scope>
</reference>
<proteinExistence type="predicted"/>
<sequence length="349" mass="40331">MLQVHIIHLHRLQIQELSKQLHILHTLNSKLDKEREEVDAKTVCNSLPTKLKELPSKFNDLSGEIKELKKYVEKLKVELPRDLKEIPTKLEKFTSTVSSIQAKIKTLDALLSLLSKVTKALHRFAKAVEKASRKSGDQGVPSADQASLLNSEGELIRKTRARVVSSKDAGKEGTESESNEEDNLTGSIVRSSKPNKLKQFDFKLKKGTYYTEGLSKQKKARWSTIYEKIKKRMDYLHKTKVELEIDFSKPFSEQDPLDKLNDLAIKKRKHVDDIHDYFRSTKKFKSLVQYEDHPARTVLNNPCLEIFFKLHQGHFIDDHARTFSFFLLAKVGKRNLNPLKQMRTIKKLR</sequence>
<name>A0ABQ5H9U1_9ASTR</name>
<dbReference type="EMBL" id="BQNB010019376">
    <property type="protein sequence ID" value="GJT84632.1"/>
    <property type="molecule type" value="Genomic_DNA"/>
</dbReference>
<evidence type="ECO:0000256" key="1">
    <source>
        <dbReference type="SAM" id="MobiDB-lite"/>
    </source>
</evidence>
<feature type="region of interest" description="Disordered" evidence="1">
    <location>
        <begin position="160"/>
        <end position="189"/>
    </location>
</feature>